<evidence type="ECO:0000313" key="1">
    <source>
        <dbReference type="EMBL" id="MDT0550849.1"/>
    </source>
</evidence>
<comment type="caution">
    <text evidence="1">The sequence shown here is derived from an EMBL/GenBank/DDBJ whole genome shotgun (WGS) entry which is preliminary data.</text>
</comment>
<reference evidence="1" key="1">
    <citation type="submission" date="2024-05" db="EMBL/GenBank/DDBJ databases">
        <title>30 novel species of actinomycetes from the DSMZ collection.</title>
        <authorList>
            <person name="Nouioui I."/>
        </authorList>
    </citation>
    <scope>NUCLEOTIDE SEQUENCE</scope>
    <source>
        <strain evidence="1">DSM 41529</strain>
    </source>
</reference>
<sequence>QLSRKGSYFTREMKAANTLEATQSSNETRVVDEFLLCDQEILLRHLHKETAAWIEDYQRKTAGV</sequence>
<feature type="non-terminal residue" evidence="1">
    <location>
        <position position="1"/>
    </location>
</feature>
<protein>
    <submittedName>
        <fullName evidence="1">Uncharacterized protein</fullName>
    </submittedName>
</protein>
<keyword evidence="2" id="KW-1185">Reference proteome</keyword>
<accession>A0ABU2XY51</accession>
<evidence type="ECO:0000313" key="2">
    <source>
        <dbReference type="Proteomes" id="UP001180754"/>
    </source>
</evidence>
<organism evidence="1 2">
    <name type="scientific">Streptomyces lonegramiae</name>
    <dbReference type="NCBI Taxonomy" id="3075524"/>
    <lineage>
        <taxon>Bacteria</taxon>
        <taxon>Bacillati</taxon>
        <taxon>Actinomycetota</taxon>
        <taxon>Actinomycetes</taxon>
        <taxon>Kitasatosporales</taxon>
        <taxon>Streptomycetaceae</taxon>
        <taxon>Streptomyces</taxon>
    </lineage>
</organism>
<gene>
    <name evidence="1" type="ORF">RND15_50710</name>
</gene>
<dbReference type="EMBL" id="JAVRFD010000519">
    <property type="protein sequence ID" value="MDT0550849.1"/>
    <property type="molecule type" value="Genomic_DNA"/>
</dbReference>
<name>A0ABU2XY51_9ACTN</name>
<proteinExistence type="predicted"/>
<dbReference type="Proteomes" id="UP001180754">
    <property type="component" value="Unassembled WGS sequence"/>
</dbReference>